<dbReference type="Proteomes" id="UP000518681">
    <property type="component" value="Unassembled WGS sequence"/>
</dbReference>
<organism evidence="2 3">
    <name type="scientific">Paraburkholderia fungorum</name>
    <dbReference type="NCBI Taxonomy" id="134537"/>
    <lineage>
        <taxon>Bacteria</taxon>
        <taxon>Pseudomonadati</taxon>
        <taxon>Pseudomonadota</taxon>
        <taxon>Betaproteobacteria</taxon>
        <taxon>Burkholderiales</taxon>
        <taxon>Burkholderiaceae</taxon>
        <taxon>Paraburkholderia</taxon>
    </lineage>
</organism>
<reference evidence="2 3" key="1">
    <citation type="submission" date="2020-08" db="EMBL/GenBank/DDBJ databases">
        <title>Genomic Encyclopedia of Type Strains, Phase IV (KMG-V): Genome sequencing to study the core and pangenomes of soil and plant-associated prokaryotes.</title>
        <authorList>
            <person name="Whitman W."/>
        </authorList>
    </citation>
    <scope>NUCLEOTIDE SEQUENCE [LARGE SCALE GENOMIC DNA]</scope>
    <source>
        <strain evidence="2 3">SEMIA 4013</strain>
    </source>
</reference>
<proteinExistence type="predicted"/>
<keyword evidence="1" id="KW-0472">Membrane</keyword>
<keyword evidence="1" id="KW-1133">Transmembrane helix</keyword>
<protein>
    <submittedName>
        <fullName evidence="2">Uncharacterized protein</fullName>
    </submittedName>
</protein>
<keyword evidence="1" id="KW-0812">Transmembrane</keyword>
<accession>A0AAW3V169</accession>
<dbReference type="EMBL" id="JACIIK010000009">
    <property type="protein sequence ID" value="MBB6204383.1"/>
    <property type="molecule type" value="Genomic_DNA"/>
</dbReference>
<gene>
    <name evidence="2" type="ORF">GGD69_005277</name>
</gene>
<evidence type="ECO:0000313" key="2">
    <source>
        <dbReference type="EMBL" id="MBB6204383.1"/>
    </source>
</evidence>
<evidence type="ECO:0000313" key="3">
    <source>
        <dbReference type="Proteomes" id="UP000518681"/>
    </source>
</evidence>
<feature type="transmembrane region" description="Helical" evidence="1">
    <location>
        <begin position="73"/>
        <end position="96"/>
    </location>
</feature>
<dbReference type="RefSeq" id="WP_183800855.1">
    <property type="nucleotide sequence ID" value="NZ_JACIII010000013.1"/>
</dbReference>
<evidence type="ECO:0000256" key="1">
    <source>
        <dbReference type="SAM" id="Phobius"/>
    </source>
</evidence>
<name>A0AAW3V169_9BURK</name>
<comment type="caution">
    <text evidence="2">The sequence shown here is derived from an EMBL/GenBank/DDBJ whole genome shotgun (WGS) entry which is preliminary data.</text>
</comment>
<sequence>MMNNPPQDGLEGRMTDQGRRRQLARIESTIRLSRQLSRHPVRPGPAAQAAILAGGLYYVLFNTLEASLDHTRWHIGGHLGIVVSTVAALLAGVIVYRRWPYKTYSGKVYGILSTYEPLDVDAFREIQAVAERGSLSSDDILEWISREREEIRRRSGQTETLSQDTAARLAFLRKRP</sequence>
<dbReference type="AlphaFoldDB" id="A0AAW3V169"/>